<organism evidence="2 3">
    <name type="scientific">Pseudoruegeria aquimaris</name>
    <dbReference type="NCBI Taxonomy" id="393663"/>
    <lineage>
        <taxon>Bacteria</taxon>
        <taxon>Pseudomonadati</taxon>
        <taxon>Pseudomonadota</taxon>
        <taxon>Alphaproteobacteria</taxon>
        <taxon>Rhodobacterales</taxon>
        <taxon>Roseobacteraceae</taxon>
        <taxon>Pseudoruegeria</taxon>
    </lineage>
</organism>
<proteinExistence type="predicted"/>
<evidence type="ECO:0008006" key="4">
    <source>
        <dbReference type="Google" id="ProtNLM"/>
    </source>
</evidence>
<feature type="region of interest" description="Disordered" evidence="1">
    <location>
        <begin position="1"/>
        <end position="23"/>
    </location>
</feature>
<dbReference type="InterPro" id="IPR006311">
    <property type="entry name" value="TAT_signal"/>
</dbReference>
<evidence type="ECO:0000313" key="2">
    <source>
        <dbReference type="EMBL" id="SLN13224.1"/>
    </source>
</evidence>
<dbReference type="PANTHER" id="PTHR35399:SF2">
    <property type="entry name" value="DUF839 DOMAIN-CONTAINING PROTEIN"/>
    <property type="match status" value="1"/>
</dbReference>
<keyword evidence="3" id="KW-1185">Reference proteome</keyword>
<dbReference type="RefSeq" id="WP_085866833.1">
    <property type="nucleotide sequence ID" value="NZ_FWFQ01000001.1"/>
</dbReference>
<dbReference type="PANTHER" id="PTHR35399">
    <property type="entry name" value="SLR8030 PROTEIN"/>
    <property type="match status" value="1"/>
</dbReference>
<evidence type="ECO:0000313" key="3">
    <source>
        <dbReference type="Proteomes" id="UP000193409"/>
    </source>
</evidence>
<dbReference type="SUPFAM" id="SSF63829">
    <property type="entry name" value="Calcium-dependent phosphotriesterase"/>
    <property type="match status" value="1"/>
</dbReference>
<reference evidence="2 3" key="1">
    <citation type="submission" date="2017-03" db="EMBL/GenBank/DDBJ databases">
        <authorList>
            <person name="Afonso C.L."/>
            <person name="Miller P.J."/>
            <person name="Scott M.A."/>
            <person name="Spackman E."/>
            <person name="Goraichik I."/>
            <person name="Dimitrov K.M."/>
            <person name="Suarez D.L."/>
            <person name="Swayne D.E."/>
        </authorList>
    </citation>
    <scope>NUCLEOTIDE SEQUENCE [LARGE SCALE GENOMIC DNA]</scope>
    <source>
        <strain evidence="2 3">CECT 7680</strain>
    </source>
</reference>
<dbReference type="Proteomes" id="UP000193409">
    <property type="component" value="Unassembled WGS sequence"/>
</dbReference>
<evidence type="ECO:0000256" key="1">
    <source>
        <dbReference type="SAM" id="MobiDB-lite"/>
    </source>
</evidence>
<dbReference type="PROSITE" id="PS51318">
    <property type="entry name" value="TAT"/>
    <property type="match status" value="1"/>
</dbReference>
<dbReference type="Pfam" id="PF05787">
    <property type="entry name" value="PhoX"/>
    <property type="match status" value="1"/>
</dbReference>
<accession>A0A1Y5RB55</accession>
<dbReference type="NCBIfam" id="TIGR01409">
    <property type="entry name" value="TAT_signal_seq"/>
    <property type="match status" value="1"/>
</dbReference>
<dbReference type="EMBL" id="FWFQ01000001">
    <property type="protein sequence ID" value="SLN13224.1"/>
    <property type="molecule type" value="Genomic_DNA"/>
</dbReference>
<name>A0A1Y5RB55_9RHOB</name>
<gene>
    <name evidence="2" type="ORF">PSA7680_00251</name>
</gene>
<dbReference type="OrthoDB" id="9801383at2"/>
<dbReference type="InterPro" id="IPR008557">
    <property type="entry name" value="PhoX"/>
</dbReference>
<protein>
    <recommendedName>
        <fullName evidence="4">Phosphatase</fullName>
    </recommendedName>
</protein>
<sequence>MSTPFDPEMSFDDYDEMKDPRPETNGFDAVVEAAISRRGFLGGVLAFGSGAMAMGATGLMPGRAEAMVASRFAFTPIPTSTANTVNVPEGYTWQVLAKWGQPMFSGVADVDVETGGTAAAQEKAFGDNTDGMEVFSLGHRQILAVNNEYIQSKVLLANREDGMPADAEDAAKIKAAHGVSVAEIVEEEGQWRIVLDSPFNRRITMETPMEITGPAAGSDLMKTAADPTGTRVLGTWNNCGSGRTPWGTFLTCEENFNGYFGSSDAALARTPAWERYGVNLESRYGLEHFDPRFDLAKEPNEPNRHGYVVEFDPLDPESTPKKRTALGRFKHENAEVVVNGDGRIVVYMGDDERGEFLYKFVSEGVYTVGGDTEGLLDAGTLYAAQFSDDMTGRWLPLTPETTGMAPEEICVHTRMAASAAGATTMDRPEWVAAHPHRAELYCALTNNKNRGLKPNAGGDATPVGGPNPREANKFGQIVRWRPEGGDHAAEGFTWDLYMMAGNPEVFEDDRAGSPNVTAGNMFNSPDGMRFDSRGFLWIQTDGDYSNEGDFAGQGNNQMLVGDPATGEIARFLTGPLKCEVTGLAWSADRRTAFVGIQHPGADDEGAFPDGPGTLPRSCIIAVKREDGGVIG</sequence>
<dbReference type="AlphaFoldDB" id="A0A1Y5RB55"/>
<dbReference type="InterPro" id="IPR019546">
    <property type="entry name" value="TAT_signal_bac_arc"/>
</dbReference>